<evidence type="ECO:0000256" key="2">
    <source>
        <dbReference type="ARBA" id="ARBA00022448"/>
    </source>
</evidence>
<name>A0A317U9X5_9GAMM</name>
<dbReference type="OrthoDB" id="3690818at2"/>
<feature type="transmembrane region" description="Helical" evidence="8">
    <location>
        <begin position="177"/>
        <end position="198"/>
    </location>
</feature>
<proteinExistence type="predicted"/>
<dbReference type="Proteomes" id="UP000247152">
    <property type="component" value="Unassembled WGS sequence"/>
</dbReference>
<dbReference type="PROSITE" id="PS50850">
    <property type="entry name" value="MFS"/>
    <property type="match status" value="1"/>
</dbReference>
<keyword evidence="2" id="KW-0813">Transport</keyword>
<feature type="transmembrane region" description="Helical" evidence="8">
    <location>
        <begin position="143"/>
        <end position="165"/>
    </location>
</feature>
<dbReference type="InterPro" id="IPR051084">
    <property type="entry name" value="H+-coupled_symporters"/>
</dbReference>
<dbReference type="Pfam" id="PF00083">
    <property type="entry name" value="Sugar_tr"/>
    <property type="match status" value="1"/>
</dbReference>
<sequence length="426" mass="46879">MIKKKIIISSLGNTIEWFDFGLFIFMAPIIGAKFFPQGLAGNATIEALIVFAAGFLCRPLGGIFFGYFGDTRGRAKTLRISILIITMSTFLVGVIPSYEAIGLTAPILFILLRLIQGVSIGGEYSGIMIYLAESAPHGKRGFITSFAAIGANLGFLLATVTLMLLHLFFTDEAITNWAWRVPFLLIGLPGSLIIYYRFKLSETPVYSQLQKNHRIESIPFIAAIKFAPYQLLKILGLTCMGSTFYYVFFGYMPTYLEHYIGFSFADALTIESSMLIVMLFTVPLSGMCGDYFTRRKMLISTSIAIIFLVLPCFYLLQFKSILLALLSLGTATILSSLEQGNTLTTIVENCPENVRYSGIAFSYNLGNALFGGSTPLVVALLTEKIGLTLPAYYLIFMSGITLITATTLLSNNQSLGPLLDPKRSRI</sequence>
<dbReference type="EMBL" id="QHJG01000001">
    <property type="protein sequence ID" value="PWY57686.1"/>
    <property type="molecule type" value="Genomic_DNA"/>
</dbReference>
<reference evidence="10 12" key="1">
    <citation type="submission" date="2018-05" db="EMBL/GenBank/DDBJ databases">
        <title>Legionella qingyii sp.nov., whole genome shotgun sequence.</title>
        <authorList>
            <person name="Wu H."/>
            <person name="Zhu Q."/>
            <person name="Hu C."/>
        </authorList>
    </citation>
    <scope>NUCLEOTIDE SEQUENCE [LARGE SCALE GENOMIC DNA]</scope>
    <source>
        <strain evidence="10 12">HEB18</strain>
    </source>
</reference>
<evidence type="ECO:0000313" key="10">
    <source>
        <dbReference type="EMBL" id="PWY57686.1"/>
    </source>
</evidence>
<protein>
    <submittedName>
        <fullName evidence="10">MFS transporter</fullName>
    </submittedName>
</protein>
<comment type="caution">
    <text evidence="10">The sequence shown here is derived from an EMBL/GenBank/DDBJ whole genome shotgun (WGS) entry which is preliminary data.</text>
</comment>
<keyword evidence="3" id="KW-1003">Cell membrane</keyword>
<feature type="transmembrane region" description="Helical" evidence="8">
    <location>
        <begin position="234"/>
        <end position="253"/>
    </location>
</feature>
<dbReference type="PANTHER" id="PTHR43528">
    <property type="entry name" value="ALPHA-KETOGLUTARATE PERMEASE"/>
    <property type="match status" value="1"/>
</dbReference>
<dbReference type="SUPFAM" id="SSF103473">
    <property type="entry name" value="MFS general substrate transporter"/>
    <property type="match status" value="1"/>
</dbReference>
<gene>
    <name evidence="10" type="ORF">DGG96_00910</name>
    <name evidence="11" type="ORF">ELY20_01480</name>
</gene>
<keyword evidence="7 8" id="KW-0472">Membrane</keyword>
<feature type="transmembrane region" description="Helical" evidence="8">
    <location>
        <begin position="391"/>
        <end position="409"/>
    </location>
</feature>
<feature type="transmembrane region" description="Helical" evidence="8">
    <location>
        <begin position="259"/>
        <end position="285"/>
    </location>
</feature>
<feature type="transmembrane region" description="Helical" evidence="8">
    <location>
        <begin position="297"/>
        <end position="316"/>
    </location>
</feature>
<dbReference type="GO" id="GO:0005886">
    <property type="term" value="C:plasma membrane"/>
    <property type="evidence" value="ECO:0007669"/>
    <property type="project" value="UniProtKB-SubCell"/>
</dbReference>
<evidence type="ECO:0000256" key="5">
    <source>
        <dbReference type="ARBA" id="ARBA00022847"/>
    </source>
</evidence>
<evidence type="ECO:0000256" key="1">
    <source>
        <dbReference type="ARBA" id="ARBA00004651"/>
    </source>
</evidence>
<feature type="transmembrane region" description="Helical" evidence="8">
    <location>
        <begin position="48"/>
        <end position="68"/>
    </location>
</feature>
<dbReference type="Gene3D" id="1.20.1250.20">
    <property type="entry name" value="MFS general substrate transporter like domains"/>
    <property type="match status" value="2"/>
</dbReference>
<reference evidence="11 13" key="2">
    <citation type="submission" date="2018-12" db="EMBL/GenBank/DDBJ databases">
        <title>Legionella sp,whole genome shotgun sequence.</title>
        <authorList>
            <person name="Wu H."/>
        </authorList>
    </citation>
    <scope>NUCLEOTIDE SEQUENCE [LARGE SCALE GENOMIC DNA]</scope>
    <source>
        <strain evidence="13">km489</strain>
        <strain evidence="11">Km489</strain>
    </source>
</reference>
<accession>A0A317U9X5</accession>
<dbReference type="InterPro" id="IPR020846">
    <property type="entry name" value="MFS_dom"/>
</dbReference>
<dbReference type="AlphaFoldDB" id="A0A317U9X5"/>
<dbReference type="InterPro" id="IPR036259">
    <property type="entry name" value="MFS_trans_sf"/>
</dbReference>
<dbReference type="PROSITE" id="PS00217">
    <property type="entry name" value="SUGAR_TRANSPORT_2"/>
    <property type="match status" value="1"/>
</dbReference>
<keyword evidence="4 8" id="KW-0812">Transmembrane</keyword>
<evidence type="ECO:0000313" key="12">
    <source>
        <dbReference type="Proteomes" id="UP000247152"/>
    </source>
</evidence>
<organism evidence="10 12">
    <name type="scientific">Legionella qingyii</name>
    <dbReference type="NCBI Taxonomy" id="2184757"/>
    <lineage>
        <taxon>Bacteria</taxon>
        <taxon>Pseudomonadati</taxon>
        <taxon>Pseudomonadota</taxon>
        <taxon>Gammaproteobacteria</taxon>
        <taxon>Legionellales</taxon>
        <taxon>Legionellaceae</taxon>
        <taxon>Legionella</taxon>
    </lineage>
</organism>
<evidence type="ECO:0000256" key="4">
    <source>
        <dbReference type="ARBA" id="ARBA00022692"/>
    </source>
</evidence>
<dbReference type="EMBL" id="RZGX01000002">
    <property type="protein sequence ID" value="RUR25847.1"/>
    <property type="molecule type" value="Genomic_DNA"/>
</dbReference>
<feature type="transmembrane region" description="Helical" evidence="8">
    <location>
        <begin position="20"/>
        <end position="36"/>
    </location>
</feature>
<keyword evidence="5" id="KW-0769">Symport</keyword>
<dbReference type="PANTHER" id="PTHR43528:SF1">
    <property type="entry name" value="ALPHA-KETOGLUTARATE PERMEASE"/>
    <property type="match status" value="1"/>
</dbReference>
<feature type="domain" description="Major facilitator superfamily (MFS) profile" evidence="9">
    <location>
        <begin position="5"/>
        <end position="413"/>
    </location>
</feature>
<dbReference type="GO" id="GO:0015293">
    <property type="term" value="F:symporter activity"/>
    <property type="evidence" value="ECO:0007669"/>
    <property type="project" value="UniProtKB-KW"/>
</dbReference>
<dbReference type="RefSeq" id="WP_110141136.1">
    <property type="nucleotide sequence ID" value="NZ_QHJG01000001.1"/>
</dbReference>
<evidence type="ECO:0000313" key="11">
    <source>
        <dbReference type="EMBL" id="RUR25847.1"/>
    </source>
</evidence>
<dbReference type="InterPro" id="IPR005828">
    <property type="entry name" value="MFS_sugar_transport-like"/>
</dbReference>
<evidence type="ECO:0000256" key="6">
    <source>
        <dbReference type="ARBA" id="ARBA00022989"/>
    </source>
</evidence>
<dbReference type="Proteomes" id="UP000287374">
    <property type="component" value="Unassembled WGS sequence"/>
</dbReference>
<evidence type="ECO:0000256" key="8">
    <source>
        <dbReference type="SAM" id="Phobius"/>
    </source>
</evidence>
<evidence type="ECO:0000256" key="3">
    <source>
        <dbReference type="ARBA" id="ARBA00022475"/>
    </source>
</evidence>
<dbReference type="InterPro" id="IPR005829">
    <property type="entry name" value="Sugar_transporter_CS"/>
</dbReference>
<evidence type="ECO:0000313" key="13">
    <source>
        <dbReference type="Proteomes" id="UP000287374"/>
    </source>
</evidence>
<keyword evidence="13" id="KW-1185">Reference proteome</keyword>
<evidence type="ECO:0000256" key="7">
    <source>
        <dbReference type="ARBA" id="ARBA00023136"/>
    </source>
</evidence>
<feature type="transmembrane region" description="Helical" evidence="8">
    <location>
        <begin position="80"/>
        <end position="101"/>
    </location>
</feature>
<comment type="subcellular location">
    <subcellularLocation>
        <location evidence="1">Cell membrane</location>
        <topology evidence="1">Multi-pass membrane protein</topology>
    </subcellularLocation>
</comment>
<keyword evidence="6 8" id="KW-1133">Transmembrane helix</keyword>
<evidence type="ECO:0000259" key="9">
    <source>
        <dbReference type="PROSITE" id="PS50850"/>
    </source>
</evidence>